<evidence type="ECO:0000313" key="1">
    <source>
        <dbReference type="EMBL" id="EMD32509.1"/>
    </source>
</evidence>
<dbReference type="EMBL" id="KB445810">
    <property type="protein sequence ID" value="EMD32509.1"/>
    <property type="molecule type" value="Genomic_DNA"/>
</dbReference>
<dbReference type="Proteomes" id="UP000016930">
    <property type="component" value="Unassembled WGS sequence"/>
</dbReference>
<reference evidence="1 2" key="1">
    <citation type="journal article" date="2012" name="Proc. Natl. Acad. Sci. U.S.A.">
        <title>Comparative genomics of Ceriporiopsis subvermispora and Phanerochaete chrysosporium provide insight into selective ligninolysis.</title>
        <authorList>
            <person name="Fernandez-Fueyo E."/>
            <person name="Ruiz-Duenas F.J."/>
            <person name="Ferreira P."/>
            <person name="Floudas D."/>
            <person name="Hibbett D.S."/>
            <person name="Canessa P."/>
            <person name="Larrondo L.F."/>
            <person name="James T.Y."/>
            <person name="Seelenfreund D."/>
            <person name="Lobos S."/>
            <person name="Polanco R."/>
            <person name="Tello M."/>
            <person name="Honda Y."/>
            <person name="Watanabe T."/>
            <person name="Watanabe T."/>
            <person name="Ryu J.S."/>
            <person name="Kubicek C.P."/>
            <person name="Schmoll M."/>
            <person name="Gaskell J."/>
            <person name="Hammel K.E."/>
            <person name="St John F.J."/>
            <person name="Vanden Wymelenberg A."/>
            <person name="Sabat G."/>
            <person name="Splinter BonDurant S."/>
            <person name="Syed K."/>
            <person name="Yadav J.S."/>
            <person name="Doddapaneni H."/>
            <person name="Subramanian V."/>
            <person name="Lavin J.L."/>
            <person name="Oguiza J.A."/>
            <person name="Perez G."/>
            <person name="Pisabarro A.G."/>
            <person name="Ramirez L."/>
            <person name="Santoyo F."/>
            <person name="Master E."/>
            <person name="Coutinho P.M."/>
            <person name="Henrissat B."/>
            <person name="Lombard V."/>
            <person name="Magnuson J.K."/>
            <person name="Kuees U."/>
            <person name="Hori C."/>
            <person name="Igarashi K."/>
            <person name="Samejima M."/>
            <person name="Held B.W."/>
            <person name="Barry K.W."/>
            <person name="LaButti K.M."/>
            <person name="Lapidus A."/>
            <person name="Lindquist E.A."/>
            <person name="Lucas S.M."/>
            <person name="Riley R."/>
            <person name="Salamov A.A."/>
            <person name="Hoffmeister D."/>
            <person name="Schwenk D."/>
            <person name="Hadar Y."/>
            <person name="Yarden O."/>
            <person name="de Vries R.P."/>
            <person name="Wiebenga A."/>
            <person name="Stenlid J."/>
            <person name="Eastwood D."/>
            <person name="Grigoriev I.V."/>
            <person name="Berka R.M."/>
            <person name="Blanchette R.A."/>
            <person name="Kersten P."/>
            <person name="Martinez A.T."/>
            <person name="Vicuna R."/>
            <person name="Cullen D."/>
        </authorList>
    </citation>
    <scope>NUCLEOTIDE SEQUENCE [LARGE SCALE GENOMIC DNA]</scope>
    <source>
        <strain evidence="1 2">B</strain>
    </source>
</reference>
<feature type="non-terminal residue" evidence="1">
    <location>
        <position position="95"/>
    </location>
</feature>
<proteinExistence type="predicted"/>
<protein>
    <submittedName>
        <fullName evidence="1">Uncharacterized protein</fullName>
    </submittedName>
</protein>
<gene>
    <name evidence="1" type="ORF">CERSUDRAFT_118546</name>
</gene>
<feature type="non-terminal residue" evidence="1">
    <location>
        <position position="1"/>
    </location>
</feature>
<sequence>LCRVAHQGLFVSQRRAGVQIEVSTEVKTDASLYLQNHPSIQSQEGELDIKFCPKNAKRRARSSRFVRTTSMPSRVLSSSVVIMRSGSNDVRVVSH</sequence>
<organism evidence="1 2">
    <name type="scientific">Ceriporiopsis subvermispora (strain B)</name>
    <name type="common">White-rot fungus</name>
    <name type="synonym">Gelatoporia subvermispora</name>
    <dbReference type="NCBI Taxonomy" id="914234"/>
    <lineage>
        <taxon>Eukaryota</taxon>
        <taxon>Fungi</taxon>
        <taxon>Dikarya</taxon>
        <taxon>Basidiomycota</taxon>
        <taxon>Agaricomycotina</taxon>
        <taxon>Agaricomycetes</taxon>
        <taxon>Polyporales</taxon>
        <taxon>Gelatoporiaceae</taxon>
        <taxon>Gelatoporia</taxon>
    </lineage>
</organism>
<accession>M2PAI0</accession>
<keyword evidence="2" id="KW-1185">Reference proteome</keyword>
<evidence type="ECO:0000313" key="2">
    <source>
        <dbReference type="Proteomes" id="UP000016930"/>
    </source>
</evidence>
<dbReference type="HOGENOM" id="CLU_2378343_0_0_1"/>
<name>M2PAI0_CERS8</name>
<dbReference type="AlphaFoldDB" id="M2PAI0"/>